<sequence length="192" mass="20719">MSRTARPQPLPAGPGQESVWDYPRPPALVRSDRLVEVRLGEDGPLLATTRRAWRVLETSHPPTWYVPREDVAEGVLAPSGAPQTGCEWKGRATYWDVAAPTSSDPTSSDPTSSDLTSSGRGAGERREAAAWTYEDPTPRFRDLAGAVAFAPSRVVATVDGERVRPQEGGFYGGWVTDDVVGPFKGGPGTWGW</sequence>
<evidence type="ECO:0000313" key="3">
    <source>
        <dbReference type="EMBL" id="MEJ5946395.1"/>
    </source>
</evidence>
<feature type="region of interest" description="Disordered" evidence="1">
    <location>
        <begin position="1"/>
        <end position="24"/>
    </location>
</feature>
<feature type="compositionally biased region" description="Low complexity" evidence="1">
    <location>
        <begin position="100"/>
        <end position="119"/>
    </location>
</feature>
<gene>
    <name evidence="3" type="ORF">WDZ17_13945</name>
</gene>
<dbReference type="PANTHER" id="PTHR43058:SF1">
    <property type="entry name" value="DUF427 DOMAIN-CONTAINING PROTEIN"/>
    <property type="match status" value="1"/>
</dbReference>
<dbReference type="RefSeq" id="WP_339575778.1">
    <property type="nucleotide sequence ID" value="NZ_JBBIAA010000022.1"/>
</dbReference>
<evidence type="ECO:0000313" key="4">
    <source>
        <dbReference type="Proteomes" id="UP001387100"/>
    </source>
</evidence>
<feature type="region of interest" description="Disordered" evidence="1">
    <location>
        <begin position="98"/>
        <end position="131"/>
    </location>
</feature>
<organism evidence="3 4">
    <name type="scientific">Pseudokineococcus basanitobsidens</name>
    <dbReference type="NCBI Taxonomy" id="1926649"/>
    <lineage>
        <taxon>Bacteria</taxon>
        <taxon>Bacillati</taxon>
        <taxon>Actinomycetota</taxon>
        <taxon>Actinomycetes</taxon>
        <taxon>Kineosporiales</taxon>
        <taxon>Kineosporiaceae</taxon>
        <taxon>Pseudokineococcus</taxon>
    </lineage>
</organism>
<evidence type="ECO:0000256" key="1">
    <source>
        <dbReference type="SAM" id="MobiDB-lite"/>
    </source>
</evidence>
<comment type="caution">
    <text evidence="3">The sequence shown here is derived from an EMBL/GenBank/DDBJ whole genome shotgun (WGS) entry which is preliminary data.</text>
</comment>
<dbReference type="InterPro" id="IPR007361">
    <property type="entry name" value="DUF427"/>
</dbReference>
<accession>A0ABU8RMV8</accession>
<evidence type="ECO:0000259" key="2">
    <source>
        <dbReference type="Pfam" id="PF04248"/>
    </source>
</evidence>
<dbReference type="Pfam" id="PF04248">
    <property type="entry name" value="NTP_transf_9"/>
    <property type="match status" value="1"/>
</dbReference>
<name>A0ABU8RMV8_9ACTN</name>
<keyword evidence="4" id="KW-1185">Reference proteome</keyword>
<dbReference type="InterPro" id="IPR038694">
    <property type="entry name" value="DUF427_sf"/>
</dbReference>
<dbReference type="Proteomes" id="UP001387100">
    <property type="component" value="Unassembled WGS sequence"/>
</dbReference>
<reference evidence="3 4" key="1">
    <citation type="journal article" date="2017" name="Int. J. Syst. Evol. Microbiol.">
        <title>Pseudokineococcus basanitobsidens sp. nov., isolated from volcanic rock.</title>
        <authorList>
            <person name="Lee D.W."/>
            <person name="Park M.Y."/>
            <person name="Kim J.J."/>
            <person name="Kim B.S."/>
        </authorList>
    </citation>
    <scope>NUCLEOTIDE SEQUENCE [LARGE SCALE GENOMIC DNA]</scope>
    <source>
        <strain evidence="3 4">DSM 103726</strain>
    </source>
</reference>
<protein>
    <submittedName>
        <fullName evidence="3">DUF427 domain-containing protein</fullName>
    </submittedName>
</protein>
<feature type="domain" description="DUF427" evidence="2">
    <location>
        <begin position="42"/>
        <end position="151"/>
    </location>
</feature>
<dbReference type="EMBL" id="JBBIAA010000022">
    <property type="protein sequence ID" value="MEJ5946395.1"/>
    <property type="molecule type" value="Genomic_DNA"/>
</dbReference>
<dbReference type="PANTHER" id="PTHR43058">
    <property type="entry name" value="SLR0655 PROTEIN"/>
    <property type="match status" value="1"/>
</dbReference>
<dbReference type="Gene3D" id="2.170.150.40">
    <property type="entry name" value="Domain of unknown function (DUF427)"/>
    <property type="match status" value="1"/>
</dbReference>
<proteinExistence type="predicted"/>